<dbReference type="RefSeq" id="WP_213003514.1">
    <property type="nucleotide sequence ID" value="NZ_BAAATW010000004.1"/>
</dbReference>
<dbReference type="Proteomes" id="UP000680865">
    <property type="component" value="Unassembled WGS sequence"/>
</dbReference>
<sequence>MQTPEGARDTTILRWAALGMLLSAAFIGSVVFVLIQRFFRYGTCYDVQTPEEELTCDDYSATIATGERLILIVALASAAVMALLGVVDGARRRLVAPGSSWPVLLLMGGSPPGLLGYLVGWLAGWGVRGRYRPPVTAAGEREG</sequence>
<feature type="transmembrane region" description="Helical" evidence="1">
    <location>
        <begin position="12"/>
        <end position="35"/>
    </location>
</feature>
<organism evidence="2 3">
    <name type="scientific">Winogradskya consettensis</name>
    <dbReference type="NCBI Taxonomy" id="113560"/>
    <lineage>
        <taxon>Bacteria</taxon>
        <taxon>Bacillati</taxon>
        <taxon>Actinomycetota</taxon>
        <taxon>Actinomycetes</taxon>
        <taxon>Micromonosporales</taxon>
        <taxon>Micromonosporaceae</taxon>
        <taxon>Winogradskya</taxon>
    </lineage>
</organism>
<evidence type="ECO:0000313" key="3">
    <source>
        <dbReference type="Proteomes" id="UP000680865"/>
    </source>
</evidence>
<name>A0A919T4P1_9ACTN</name>
<evidence type="ECO:0000256" key="1">
    <source>
        <dbReference type="SAM" id="Phobius"/>
    </source>
</evidence>
<feature type="transmembrane region" description="Helical" evidence="1">
    <location>
        <begin position="69"/>
        <end position="87"/>
    </location>
</feature>
<feature type="transmembrane region" description="Helical" evidence="1">
    <location>
        <begin position="99"/>
        <end position="123"/>
    </location>
</feature>
<reference evidence="2" key="1">
    <citation type="submission" date="2021-03" db="EMBL/GenBank/DDBJ databases">
        <title>Whole genome shotgun sequence of Actinoplanes consettensis NBRC 14913.</title>
        <authorList>
            <person name="Komaki H."/>
            <person name="Tamura T."/>
        </authorList>
    </citation>
    <scope>NUCLEOTIDE SEQUENCE</scope>
    <source>
        <strain evidence="2">NBRC 14913</strain>
    </source>
</reference>
<gene>
    <name evidence="2" type="ORF">Aco04nite_92270</name>
</gene>
<proteinExistence type="predicted"/>
<keyword evidence="1" id="KW-0812">Transmembrane</keyword>
<dbReference type="EMBL" id="BOQP01000070">
    <property type="protein sequence ID" value="GIM84626.1"/>
    <property type="molecule type" value="Genomic_DNA"/>
</dbReference>
<keyword evidence="1" id="KW-1133">Transmembrane helix</keyword>
<protein>
    <submittedName>
        <fullName evidence="2">Uncharacterized protein</fullName>
    </submittedName>
</protein>
<dbReference type="AlphaFoldDB" id="A0A919T4P1"/>
<keyword evidence="1" id="KW-0472">Membrane</keyword>
<keyword evidence="3" id="KW-1185">Reference proteome</keyword>
<accession>A0A919T4P1</accession>
<comment type="caution">
    <text evidence="2">The sequence shown here is derived from an EMBL/GenBank/DDBJ whole genome shotgun (WGS) entry which is preliminary data.</text>
</comment>
<evidence type="ECO:0000313" key="2">
    <source>
        <dbReference type="EMBL" id="GIM84626.1"/>
    </source>
</evidence>